<gene>
    <name evidence="1" type="ORF">OP10G_1214</name>
</gene>
<reference evidence="1 2" key="1">
    <citation type="journal article" date="2014" name="PLoS ONE">
        <title>The first complete genome sequence of the class fimbriimonadia in the phylum armatimonadetes.</title>
        <authorList>
            <person name="Hu Z.Y."/>
            <person name="Wang Y.Z."/>
            <person name="Im W.T."/>
            <person name="Wang S.Y."/>
            <person name="Zhao G.P."/>
            <person name="Zheng H.J."/>
            <person name="Quan Z.X."/>
        </authorList>
    </citation>
    <scope>NUCLEOTIDE SEQUENCE [LARGE SCALE GENOMIC DNA]</scope>
    <source>
        <strain evidence="1">Gsoil 348</strain>
    </source>
</reference>
<evidence type="ECO:0000313" key="2">
    <source>
        <dbReference type="Proteomes" id="UP000027982"/>
    </source>
</evidence>
<dbReference type="KEGG" id="fgi:OP10G_1214"/>
<dbReference type="AlphaFoldDB" id="A0A068NMI4"/>
<accession>A0A068NMI4</accession>
<dbReference type="Proteomes" id="UP000027982">
    <property type="component" value="Chromosome"/>
</dbReference>
<dbReference type="STRING" id="661478.OP10G_1214"/>
<name>A0A068NMI4_FIMGI</name>
<dbReference type="EMBL" id="CP007139">
    <property type="protein sequence ID" value="AIE84582.1"/>
    <property type="molecule type" value="Genomic_DNA"/>
</dbReference>
<dbReference type="HOGENOM" id="CLU_1228413_0_0_0"/>
<sequence>MGVNEVRQGARVVLGGRFTHWIINPAPGFPTIAVEGTVAPNTLYVALDGGNFNLGTHLLTHSILGDADELATGIFKSGQWNVVPYESIPQPPVVPKVEVTASVGAIVLRDNRFTIGPGDPQKTDPIYLFQRVEWSNGFSFCNLATNMFLGYAGDKQPLKPYPMMCVEALWQKCYCDGPGYWCAYRPWSSPNMVLTVAGGGRPPFGSDVIVDNWTGQHDNNMWAMF</sequence>
<proteinExistence type="predicted"/>
<keyword evidence="2" id="KW-1185">Reference proteome</keyword>
<evidence type="ECO:0000313" key="1">
    <source>
        <dbReference type="EMBL" id="AIE84582.1"/>
    </source>
</evidence>
<organism evidence="1 2">
    <name type="scientific">Fimbriimonas ginsengisoli Gsoil 348</name>
    <dbReference type="NCBI Taxonomy" id="661478"/>
    <lineage>
        <taxon>Bacteria</taxon>
        <taxon>Bacillati</taxon>
        <taxon>Armatimonadota</taxon>
        <taxon>Fimbriimonadia</taxon>
        <taxon>Fimbriimonadales</taxon>
        <taxon>Fimbriimonadaceae</taxon>
        <taxon>Fimbriimonas</taxon>
    </lineage>
</organism>
<protein>
    <submittedName>
        <fullName evidence="1">Uncharacterized protein</fullName>
    </submittedName>
</protein>